<reference evidence="2" key="1">
    <citation type="journal article" date="2016" name="Biosci. Biotechnol. Biochem.">
        <title>Bioconversion of AHX to AOH by resting cells of Burkholderia contaminans CH-1.</title>
        <authorList>
            <person name="Choi J.H."/>
            <person name="Kikuchi A."/>
            <person name="Pumkaeo P."/>
            <person name="Hirai H."/>
            <person name="Tokuyama S."/>
            <person name="Kawagishi H."/>
        </authorList>
    </citation>
    <scope>NUCLEOTIDE SEQUENCE</scope>
    <source>
        <strain evidence="2">CH-1</strain>
    </source>
</reference>
<keyword evidence="1" id="KW-1133">Transmembrane helix</keyword>
<dbReference type="EMBL" id="AP018359">
    <property type="protein sequence ID" value="BBA44777.1"/>
    <property type="molecule type" value="Genomic_DNA"/>
</dbReference>
<proteinExistence type="predicted"/>
<reference evidence="2" key="2">
    <citation type="journal article" date="2017" name="Genome Announc.">
        <title>High-Quality Draft Genome Sequence of Burkholderia contaminans CH-1, a Gram-Negative Bacterium That Metabolizes 2-Azahypoxanthine, a Plant Growth-Regulating Compound.</title>
        <authorList>
            <person name="Choi J.-H."/>
            <person name="Sugiura H."/>
            <person name="Moriuchi R."/>
            <person name="Kawagishi H."/>
            <person name="Dohra H."/>
        </authorList>
    </citation>
    <scope>NUCLEOTIDE SEQUENCE</scope>
    <source>
        <strain evidence="2">CH-1</strain>
    </source>
</reference>
<sequence>MIQINRAAKRHAIMTPDTAKPAPTRAFRIRTTATPQETVMNRRQYRIALATLSVFIALASLAGIIHGMLFDERVFRYSIVTLILSILSFVVLLNLAPGDRP</sequence>
<evidence type="ECO:0000313" key="2">
    <source>
        <dbReference type="EMBL" id="BBA44777.1"/>
    </source>
</evidence>
<dbReference type="Pfam" id="PF11177">
    <property type="entry name" value="DUF2964"/>
    <property type="match status" value="1"/>
</dbReference>
<gene>
    <name evidence="2" type="ORF">BCCH1_72810</name>
</gene>
<protein>
    <recommendedName>
        <fullName evidence="3">DUF2964 domain-containing protein</fullName>
    </recommendedName>
</protein>
<accession>A0A250LJS4</accession>
<feature type="transmembrane region" description="Helical" evidence="1">
    <location>
        <begin position="47"/>
        <end position="69"/>
    </location>
</feature>
<dbReference type="AlphaFoldDB" id="A0A250LJS4"/>
<name>A0A250LJS4_9BURK</name>
<keyword evidence="1" id="KW-0472">Membrane</keyword>
<feature type="transmembrane region" description="Helical" evidence="1">
    <location>
        <begin position="75"/>
        <end position="96"/>
    </location>
</feature>
<dbReference type="InterPro" id="IPR021347">
    <property type="entry name" value="DUF2964"/>
</dbReference>
<organism evidence="2">
    <name type="scientific">Burkholderia contaminans</name>
    <dbReference type="NCBI Taxonomy" id="488447"/>
    <lineage>
        <taxon>Bacteria</taxon>
        <taxon>Pseudomonadati</taxon>
        <taxon>Pseudomonadota</taxon>
        <taxon>Betaproteobacteria</taxon>
        <taxon>Burkholderiales</taxon>
        <taxon>Burkholderiaceae</taxon>
        <taxon>Burkholderia</taxon>
        <taxon>Burkholderia cepacia complex</taxon>
    </lineage>
</organism>
<keyword evidence="1" id="KW-0812">Transmembrane</keyword>
<evidence type="ECO:0008006" key="3">
    <source>
        <dbReference type="Google" id="ProtNLM"/>
    </source>
</evidence>
<evidence type="ECO:0000256" key="1">
    <source>
        <dbReference type="SAM" id="Phobius"/>
    </source>
</evidence>